<sequence>MILKEGETDRKNSERQGRCNVCVWCSLSLSLSLTHTHTHTHIHTHTLYIHIRFSQQLNMKMSEEGVVQEGTLQGGRTPEEAEEVGIRLQALDELVSVNSFFTAAVFIGLSQSNDRSLVAKGPTDPCYAPTHLLRELVLLEVLAFSCFLMSSLVAQGLKLHLTLCRLCCKWQLLPPTYGNSNVAAGESSTQQHTELVACTQEESCGRTEQETLACAQKPTQACTHNPEKGCGRTGQPTLVCVHNTTGGHIRPAHQGCVRFLRLGLLATSLGSLCGTAFLLLSMIIIIQLRLGLLSCDSYWSKFATVPLVLLVSFGVLVFASAVYVAFRS</sequence>
<keyword evidence="1" id="KW-0812">Transmembrane</keyword>
<evidence type="ECO:0000313" key="3">
    <source>
        <dbReference type="Proteomes" id="UP000886520"/>
    </source>
</evidence>
<protein>
    <recommendedName>
        <fullName evidence="4">Transmembrane protein</fullName>
    </recommendedName>
</protein>
<dbReference type="OrthoDB" id="666653at2759"/>
<feature type="transmembrane region" description="Helical" evidence="1">
    <location>
        <begin position="259"/>
        <end position="286"/>
    </location>
</feature>
<dbReference type="AlphaFoldDB" id="A0A9D4UDE3"/>
<keyword evidence="1" id="KW-0472">Membrane</keyword>
<name>A0A9D4UDE3_ADICA</name>
<organism evidence="2 3">
    <name type="scientific">Adiantum capillus-veneris</name>
    <name type="common">Maidenhair fern</name>
    <dbReference type="NCBI Taxonomy" id="13818"/>
    <lineage>
        <taxon>Eukaryota</taxon>
        <taxon>Viridiplantae</taxon>
        <taxon>Streptophyta</taxon>
        <taxon>Embryophyta</taxon>
        <taxon>Tracheophyta</taxon>
        <taxon>Polypodiopsida</taxon>
        <taxon>Polypodiidae</taxon>
        <taxon>Polypodiales</taxon>
        <taxon>Pteridineae</taxon>
        <taxon>Pteridaceae</taxon>
        <taxon>Vittarioideae</taxon>
        <taxon>Adiantum</taxon>
    </lineage>
</organism>
<evidence type="ECO:0008006" key="4">
    <source>
        <dbReference type="Google" id="ProtNLM"/>
    </source>
</evidence>
<dbReference type="PANTHER" id="PTHR33430">
    <property type="entry name" value="MATERNAL EFFECT EMBRYO ARREST PROTEIN"/>
    <property type="match status" value="1"/>
</dbReference>
<proteinExistence type="predicted"/>
<gene>
    <name evidence="2" type="ORF">GOP47_0020425</name>
</gene>
<evidence type="ECO:0000256" key="1">
    <source>
        <dbReference type="SAM" id="Phobius"/>
    </source>
</evidence>
<dbReference type="PANTHER" id="PTHR33430:SF13">
    <property type="entry name" value="CASP-LIKE PROTEIN"/>
    <property type="match status" value="1"/>
</dbReference>
<feature type="transmembrane region" description="Helical" evidence="1">
    <location>
        <begin position="306"/>
        <end position="326"/>
    </location>
</feature>
<accession>A0A9D4UDE3</accession>
<comment type="caution">
    <text evidence="2">The sequence shown here is derived from an EMBL/GenBank/DDBJ whole genome shotgun (WGS) entry which is preliminary data.</text>
</comment>
<evidence type="ECO:0000313" key="2">
    <source>
        <dbReference type="EMBL" id="KAI5065730.1"/>
    </source>
</evidence>
<keyword evidence="1" id="KW-1133">Transmembrane helix</keyword>
<keyword evidence="3" id="KW-1185">Reference proteome</keyword>
<dbReference type="Proteomes" id="UP000886520">
    <property type="component" value="Chromosome 19"/>
</dbReference>
<reference evidence="2" key="1">
    <citation type="submission" date="2021-01" db="EMBL/GenBank/DDBJ databases">
        <title>Adiantum capillus-veneris genome.</title>
        <authorList>
            <person name="Fang Y."/>
            <person name="Liao Q."/>
        </authorList>
    </citation>
    <scope>NUCLEOTIDE SEQUENCE</scope>
    <source>
        <strain evidence="2">H3</strain>
        <tissue evidence="2">Leaf</tissue>
    </source>
</reference>
<dbReference type="EMBL" id="JABFUD020000019">
    <property type="protein sequence ID" value="KAI5065730.1"/>
    <property type="molecule type" value="Genomic_DNA"/>
</dbReference>